<dbReference type="eggNOG" id="ENOG502SS2G">
    <property type="taxonomic scope" value="Eukaryota"/>
</dbReference>
<keyword evidence="2" id="KW-0472">Membrane</keyword>
<dbReference type="Pfam" id="PF11374">
    <property type="entry name" value="DUF3176"/>
    <property type="match status" value="1"/>
</dbReference>
<organism evidence="3">
    <name type="scientific">Gaeumannomyces tritici (strain R3-111a-1)</name>
    <name type="common">Wheat and barley take-all root rot fungus</name>
    <name type="synonym">Gaeumannomyces graminis var. tritici</name>
    <dbReference type="NCBI Taxonomy" id="644352"/>
    <lineage>
        <taxon>Eukaryota</taxon>
        <taxon>Fungi</taxon>
        <taxon>Dikarya</taxon>
        <taxon>Ascomycota</taxon>
        <taxon>Pezizomycotina</taxon>
        <taxon>Sordariomycetes</taxon>
        <taxon>Sordariomycetidae</taxon>
        <taxon>Magnaporthales</taxon>
        <taxon>Magnaporthaceae</taxon>
        <taxon>Gaeumannomyces</taxon>
    </lineage>
</organism>
<feature type="compositionally biased region" description="Pro residues" evidence="1">
    <location>
        <begin position="157"/>
        <end position="166"/>
    </location>
</feature>
<feature type="compositionally biased region" description="Low complexity" evidence="1">
    <location>
        <begin position="16"/>
        <end position="68"/>
    </location>
</feature>
<evidence type="ECO:0000313" key="3">
    <source>
        <dbReference type="EMBL" id="EJT73918.1"/>
    </source>
</evidence>
<evidence type="ECO:0000256" key="2">
    <source>
        <dbReference type="SAM" id="Phobius"/>
    </source>
</evidence>
<feature type="transmembrane region" description="Helical" evidence="2">
    <location>
        <begin position="551"/>
        <end position="573"/>
    </location>
</feature>
<name>J3P2M6_GAET3</name>
<dbReference type="RefSeq" id="XP_009223862.1">
    <property type="nucleotide sequence ID" value="XM_009225598.1"/>
</dbReference>
<dbReference type="GeneID" id="20348230"/>
<reference evidence="4" key="5">
    <citation type="submission" date="2018-04" db="UniProtKB">
        <authorList>
            <consortium name="EnsemblFungi"/>
        </authorList>
    </citation>
    <scope>IDENTIFICATION</scope>
    <source>
        <strain evidence="4">R3-111a-1</strain>
    </source>
</reference>
<reference evidence="3" key="3">
    <citation type="submission" date="2010-09" db="EMBL/GenBank/DDBJ databases">
        <title>Annotation of Gaeumannomyces graminis var. tritici R3-111a-1.</title>
        <authorList>
            <consortium name="The Broad Institute Genome Sequencing Platform"/>
            <person name="Ma L.-J."/>
            <person name="Dead R."/>
            <person name="Young S.K."/>
            <person name="Zeng Q."/>
            <person name="Gargeya S."/>
            <person name="Fitzgerald M."/>
            <person name="Haas B."/>
            <person name="Abouelleil A."/>
            <person name="Alvarado L."/>
            <person name="Arachchi H.M."/>
            <person name="Berlin A."/>
            <person name="Brown A."/>
            <person name="Chapman S.B."/>
            <person name="Chen Z."/>
            <person name="Dunbar C."/>
            <person name="Freedman E."/>
            <person name="Gearin G."/>
            <person name="Gellesch M."/>
            <person name="Goldberg J."/>
            <person name="Griggs A."/>
            <person name="Gujja S."/>
            <person name="Heiman D."/>
            <person name="Howarth C."/>
            <person name="Larson L."/>
            <person name="Lui A."/>
            <person name="MacDonald P.J.P."/>
            <person name="Mehta T."/>
            <person name="Montmayeur A."/>
            <person name="Murphy C."/>
            <person name="Neiman D."/>
            <person name="Pearson M."/>
            <person name="Priest M."/>
            <person name="Roberts A."/>
            <person name="Saif S."/>
            <person name="Shea T."/>
            <person name="Shenoy N."/>
            <person name="Sisk P."/>
            <person name="Stolte C."/>
            <person name="Sykes S."/>
            <person name="Yandava C."/>
            <person name="Wortman J."/>
            <person name="Nusbaum C."/>
            <person name="Birren B."/>
        </authorList>
    </citation>
    <scope>NUCLEOTIDE SEQUENCE</scope>
    <source>
        <strain evidence="3">R3-111a-1</strain>
    </source>
</reference>
<reference evidence="3" key="2">
    <citation type="submission" date="2010-07" db="EMBL/GenBank/DDBJ databases">
        <authorList>
            <consortium name="The Broad Institute Genome Sequencing Platform"/>
            <consortium name="Broad Institute Genome Sequencing Center for Infectious Disease"/>
            <person name="Ma L.-J."/>
            <person name="Dead R."/>
            <person name="Young S."/>
            <person name="Zeng Q."/>
            <person name="Koehrsen M."/>
            <person name="Alvarado L."/>
            <person name="Berlin A."/>
            <person name="Chapman S.B."/>
            <person name="Chen Z."/>
            <person name="Freedman E."/>
            <person name="Gellesch M."/>
            <person name="Goldberg J."/>
            <person name="Griggs A."/>
            <person name="Gujja S."/>
            <person name="Heilman E.R."/>
            <person name="Heiman D."/>
            <person name="Hepburn T."/>
            <person name="Howarth C."/>
            <person name="Jen D."/>
            <person name="Larson L."/>
            <person name="Mehta T."/>
            <person name="Neiman D."/>
            <person name="Pearson M."/>
            <person name="Roberts A."/>
            <person name="Saif S."/>
            <person name="Shea T."/>
            <person name="Shenoy N."/>
            <person name="Sisk P."/>
            <person name="Stolte C."/>
            <person name="Sykes S."/>
            <person name="Walk T."/>
            <person name="White J."/>
            <person name="Yandava C."/>
            <person name="Haas B."/>
            <person name="Nusbaum C."/>
            <person name="Birren B."/>
        </authorList>
    </citation>
    <scope>NUCLEOTIDE SEQUENCE</scope>
    <source>
        <strain evidence="3">R3-111a-1</strain>
    </source>
</reference>
<dbReference type="OrthoDB" id="5376804at2759"/>
<feature type="compositionally biased region" description="Polar residues" evidence="1">
    <location>
        <begin position="818"/>
        <end position="830"/>
    </location>
</feature>
<protein>
    <submittedName>
        <fullName evidence="3 4">Uncharacterized protein</fullName>
    </submittedName>
</protein>
<evidence type="ECO:0000256" key="1">
    <source>
        <dbReference type="SAM" id="MobiDB-lite"/>
    </source>
</evidence>
<feature type="compositionally biased region" description="Polar residues" evidence="1">
    <location>
        <begin position="304"/>
        <end position="316"/>
    </location>
</feature>
<dbReference type="PANTHER" id="PTHR35394:SF5">
    <property type="entry name" value="DUF3176 DOMAIN-CONTAINING PROTEIN"/>
    <property type="match status" value="1"/>
</dbReference>
<evidence type="ECO:0000313" key="4">
    <source>
        <dbReference type="EnsemblFungi" id="EJT73918"/>
    </source>
</evidence>
<dbReference type="STRING" id="644352.J3P2M6"/>
<proteinExistence type="predicted"/>
<accession>J3P2M6</accession>
<reference evidence="5" key="1">
    <citation type="submission" date="2010-07" db="EMBL/GenBank/DDBJ databases">
        <title>The genome sequence of Gaeumannomyces graminis var. tritici strain R3-111a-1.</title>
        <authorList>
            <consortium name="The Broad Institute Genome Sequencing Platform"/>
            <person name="Ma L.-J."/>
            <person name="Dead R."/>
            <person name="Young S."/>
            <person name="Zeng Q."/>
            <person name="Koehrsen M."/>
            <person name="Alvarado L."/>
            <person name="Berlin A."/>
            <person name="Chapman S.B."/>
            <person name="Chen Z."/>
            <person name="Freedman E."/>
            <person name="Gellesch M."/>
            <person name="Goldberg J."/>
            <person name="Griggs A."/>
            <person name="Gujja S."/>
            <person name="Heilman E.R."/>
            <person name="Heiman D."/>
            <person name="Hepburn T."/>
            <person name="Howarth C."/>
            <person name="Jen D."/>
            <person name="Larson L."/>
            <person name="Mehta T."/>
            <person name="Neiman D."/>
            <person name="Pearson M."/>
            <person name="Roberts A."/>
            <person name="Saif S."/>
            <person name="Shea T."/>
            <person name="Shenoy N."/>
            <person name="Sisk P."/>
            <person name="Stolte C."/>
            <person name="Sykes S."/>
            <person name="Walk T."/>
            <person name="White J."/>
            <person name="Yandava C."/>
            <person name="Haas B."/>
            <person name="Nusbaum C."/>
            <person name="Birren B."/>
        </authorList>
    </citation>
    <scope>NUCLEOTIDE SEQUENCE [LARGE SCALE GENOMIC DNA]</scope>
    <source>
        <strain evidence="5">R3-111a-1</strain>
    </source>
</reference>
<sequence>MNSPNPEFPGEDFFHPGFTPASFSPASFSPRSGPPAEEASGKQQQQQPPQKPQNSIPRRPLPSPRHSSTAAPTETVNTPALGLGLGSGTEPWPREKTSEGPGTPAIAGTDRGAGAGPSIALSGSGNGLAPAKVATDEVSAPSSTCGESGLPSASPSHPSPPPPWPASPHVQRDYAFSQLHGANQVPPSHPVSPISDSENFSSRDASRANSLAYRVSQRTMPRTVDSSGSRRDAPLPPLPQESRLSRGSPGEAAPVAGVVQSPASSHGYFAGAAQGISSDERRASLKRDWPLEQHAAAVGEPDSRNTTQRQSQTLQLPFQREDTSPVHETPLSQRPPSPEFYTPLAAMPPQARFSAQQQQQPTPPRRTSQQAFSPYLPSPQQQPRFSHHRPLSHQSAAFSSDRGSVQGPLSPSQRRTTPPQAAALHPLQQHPPPVHCRASVVGGSGGTPFMQQYEEGSVFGPTADTSTLKEEEAELGRGLGAAATPEAAGGRRLSAQSRSGAASARSVWSGYRASWLPEVLWCLVAVACLGIIGVLLSRYDGRALAAWPLPVTLNALVAFLASVCHAALLFPVLEGLGQLKWNWFARRDRSLADFQAFEDARRGPFGAVRLAFVTKGRCLSLLATIIMLTSVVTSPLTQMIIEYPTRLTTVASQASEAQGVSYPFTDTAAVTGSTADLDIRQKQSIQLGIYSPVDLDVTPLPPICGPKGCQSQTFSSLSVCSRTEDVTSRLSVSDPVRASELDVNLNLPSATLVRNASLPNGVYLVGSADTYNLNMSTPASARAGSSPQPLAGSLSFANQSDLAAAAISNFFVIYTNSTRQPSPKVTPSNNRDGDDDDDDDDDKRHEDPVSFRAVEVLLHFCVGTYEATAAGKTVRKSTTIDLLLPPAPRGQPKSLVVFAAQAGRNYSVDPEAVRPLSGYMTSAFAGAYSAGMGPAGAAVVGYTGTSDAFGSAMFGAARGRGQVLEKGRSADEAMRQAVANITGNVAMSLTNTGNQA</sequence>
<dbReference type="PANTHER" id="PTHR35394">
    <property type="entry name" value="DUF3176 DOMAIN-CONTAINING PROTEIN"/>
    <property type="match status" value="1"/>
</dbReference>
<keyword evidence="2" id="KW-0812">Transmembrane</keyword>
<feature type="region of interest" description="Disordered" evidence="1">
    <location>
        <begin position="1"/>
        <end position="419"/>
    </location>
</feature>
<dbReference type="EMBL" id="GL385398">
    <property type="protein sequence ID" value="EJT73918.1"/>
    <property type="molecule type" value="Genomic_DNA"/>
</dbReference>
<feature type="compositionally biased region" description="Polar residues" evidence="1">
    <location>
        <begin position="69"/>
        <end position="78"/>
    </location>
</feature>
<dbReference type="HOGENOM" id="CLU_314980_0_0_1"/>
<keyword evidence="5" id="KW-1185">Reference proteome</keyword>
<dbReference type="VEuPathDB" id="FungiDB:GGTG_07772"/>
<keyword evidence="2" id="KW-1133">Transmembrane helix</keyword>
<feature type="compositionally biased region" description="Polar residues" evidence="1">
    <location>
        <begin position="392"/>
        <end position="417"/>
    </location>
</feature>
<feature type="compositionally biased region" description="Low complexity" evidence="1">
    <location>
        <begin position="348"/>
        <end position="371"/>
    </location>
</feature>
<feature type="compositionally biased region" description="Basic and acidic residues" evidence="1">
    <location>
        <begin position="278"/>
        <end position="291"/>
    </location>
</feature>
<dbReference type="AlphaFoldDB" id="J3P2M6"/>
<reference evidence="4" key="4">
    <citation type="journal article" date="2015" name="G3 (Bethesda)">
        <title>Genome sequences of three phytopathogenic species of the Magnaporthaceae family of fungi.</title>
        <authorList>
            <person name="Okagaki L.H."/>
            <person name="Nunes C.C."/>
            <person name="Sailsbery J."/>
            <person name="Clay B."/>
            <person name="Brown D."/>
            <person name="John T."/>
            <person name="Oh Y."/>
            <person name="Young N."/>
            <person name="Fitzgerald M."/>
            <person name="Haas B.J."/>
            <person name="Zeng Q."/>
            <person name="Young S."/>
            <person name="Adiconis X."/>
            <person name="Fan L."/>
            <person name="Levin J.Z."/>
            <person name="Mitchell T.K."/>
            <person name="Okubara P.A."/>
            <person name="Farman M.L."/>
            <person name="Kohn L.M."/>
            <person name="Birren B."/>
            <person name="Ma L.-J."/>
            <person name="Dean R.A."/>
        </authorList>
    </citation>
    <scope>NUCLEOTIDE SEQUENCE</scope>
    <source>
        <strain evidence="4">R3-111a-1</strain>
    </source>
</reference>
<dbReference type="Proteomes" id="UP000006039">
    <property type="component" value="Unassembled WGS sequence"/>
</dbReference>
<dbReference type="InterPro" id="IPR021514">
    <property type="entry name" value="DUF3176"/>
</dbReference>
<feature type="transmembrane region" description="Helical" evidence="2">
    <location>
        <begin position="519"/>
        <end position="539"/>
    </location>
</feature>
<dbReference type="EnsemblFungi" id="EJT73918">
    <property type="protein sequence ID" value="EJT73918"/>
    <property type="gene ID" value="GGTG_07772"/>
</dbReference>
<feature type="compositionally biased region" description="Polar residues" evidence="1">
    <location>
        <begin position="216"/>
        <end position="227"/>
    </location>
</feature>
<feature type="compositionally biased region" description="Polar residues" evidence="1">
    <location>
        <begin position="194"/>
        <end position="209"/>
    </location>
</feature>
<gene>
    <name evidence="4" type="primary">20348230</name>
    <name evidence="3" type="ORF">GGTG_07772</name>
</gene>
<evidence type="ECO:0000313" key="5">
    <source>
        <dbReference type="Proteomes" id="UP000006039"/>
    </source>
</evidence>
<feature type="region of interest" description="Disordered" evidence="1">
    <location>
        <begin position="818"/>
        <end position="845"/>
    </location>
</feature>